<feature type="transmembrane region" description="Helical" evidence="2">
    <location>
        <begin position="228"/>
        <end position="248"/>
    </location>
</feature>
<evidence type="ECO:0000313" key="4">
    <source>
        <dbReference type="Proteomes" id="UP001560045"/>
    </source>
</evidence>
<evidence type="ECO:0000313" key="3">
    <source>
        <dbReference type="EMBL" id="MEX5719527.1"/>
    </source>
</evidence>
<comment type="caution">
    <text evidence="3">The sequence shown here is derived from an EMBL/GenBank/DDBJ whole genome shotgun (WGS) entry which is preliminary data.</text>
</comment>
<proteinExistence type="predicted"/>
<gene>
    <name evidence="3" type="ORF">ABQ292_14275</name>
</gene>
<feature type="transmembrane region" description="Helical" evidence="2">
    <location>
        <begin position="515"/>
        <end position="538"/>
    </location>
</feature>
<dbReference type="RefSeq" id="WP_369207448.1">
    <property type="nucleotide sequence ID" value="NZ_JBFNXQ010000043.1"/>
</dbReference>
<feature type="transmembrane region" description="Helical" evidence="2">
    <location>
        <begin position="23"/>
        <end position="44"/>
    </location>
</feature>
<dbReference type="EMBL" id="JBFNXQ010000043">
    <property type="protein sequence ID" value="MEX5719527.1"/>
    <property type="molecule type" value="Genomic_DNA"/>
</dbReference>
<feature type="transmembrane region" description="Helical" evidence="2">
    <location>
        <begin position="289"/>
        <end position="308"/>
    </location>
</feature>
<feature type="transmembrane region" description="Helical" evidence="2">
    <location>
        <begin position="436"/>
        <end position="455"/>
    </location>
</feature>
<feature type="transmembrane region" description="Helical" evidence="2">
    <location>
        <begin position="105"/>
        <end position="123"/>
    </location>
</feature>
<feature type="transmembrane region" description="Helical" evidence="2">
    <location>
        <begin position="143"/>
        <end position="161"/>
    </location>
</feature>
<feature type="transmembrane region" description="Helical" evidence="2">
    <location>
        <begin position="260"/>
        <end position="283"/>
    </location>
</feature>
<feature type="transmembrane region" description="Helical" evidence="2">
    <location>
        <begin position="490"/>
        <end position="509"/>
    </location>
</feature>
<keyword evidence="2" id="KW-0472">Membrane</keyword>
<feature type="transmembrane region" description="Helical" evidence="2">
    <location>
        <begin position="50"/>
        <end position="69"/>
    </location>
</feature>
<keyword evidence="2" id="KW-1133">Transmembrane helix</keyword>
<evidence type="ECO:0000256" key="1">
    <source>
        <dbReference type="SAM" id="MobiDB-lite"/>
    </source>
</evidence>
<reference evidence="3 4" key="1">
    <citation type="submission" date="2024-06" db="EMBL/GenBank/DDBJ databases">
        <title>Draft genome sequence of Geodermatophilus badlandi, a novel member of the Geodermatophilaceae isolated from badland sedimentary rocks in the Red desert, Wyoming, USA.</title>
        <authorList>
            <person name="Ben Tekaya S."/>
            <person name="Nouioui I."/>
            <person name="Flores G.M."/>
            <person name="Shaal M.N."/>
            <person name="Bredoire F."/>
            <person name="Basile F."/>
            <person name="Van Diepen L."/>
            <person name="Ward N.L."/>
        </authorList>
    </citation>
    <scope>NUCLEOTIDE SEQUENCE [LARGE SCALE GENOMIC DNA]</scope>
    <source>
        <strain evidence="3 4">WL48A</strain>
    </source>
</reference>
<protein>
    <recommendedName>
        <fullName evidence="5">4-amino-4-deoxy-L-arabinose transferase</fullName>
    </recommendedName>
</protein>
<keyword evidence="2" id="KW-0812">Transmembrane</keyword>
<feature type="transmembrane region" description="Helical" evidence="2">
    <location>
        <begin position="358"/>
        <end position="378"/>
    </location>
</feature>
<feature type="transmembrane region" description="Helical" evidence="2">
    <location>
        <begin position="81"/>
        <end position="99"/>
    </location>
</feature>
<dbReference type="Proteomes" id="UP001560045">
    <property type="component" value="Unassembled WGS sequence"/>
</dbReference>
<feature type="transmembrane region" description="Helical" evidence="2">
    <location>
        <begin position="461"/>
        <end position="483"/>
    </location>
</feature>
<evidence type="ECO:0008006" key="5">
    <source>
        <dbReference type="Google" id="ProtNLM"/>
    </source>
</evidence>
<accession>A0ABV3XG17</accession>
<organism evidence="3 4">
    <name type="scientific">Geodermatophilus maliterrae</name>
    <dbReference type="NCBI Taxonomy" id="3162531"/>
    <lineage>
        <taxon>Bacteria</taxon>
        <taxon>Bacillati</taxon>
        <taxon>Actinomycetota</taxon>
        <taxon>Actinomycetes</taxon>
        <taxon>Geodermatophilales</taxon>
        <taxon>Geodermatophilaceae</taxon>
        <taxon>Geodermatophilus</taxon>
    </lineage>
</organism>
<feature type="transmembrane region" description="Helical" evidence="2">
    <location>
        <begin position="404"/>
        <end position="429"/>
    </location>
</feature>
<name>A0ABV3XG17_9ACTN</name>
<feature type="transmembrane region" description="Helical" evidence="2">
    <location>
        <begin position="550"/>
        <end position="573"/>
    </location>
</feature>
<keyword evidence="4" id="KW-1185">Reference proteome</keyword>
<feature type="region of interest" description="Disordered" evidence="1">
    <location>
        <begin position="1"/>
        <end position="20"/>
    </location>
</feature>
<sequence>MTAGLLERPAPSLRRPERPGRRAVGSVPVVLAVLGWALLVGSGVDVLQAARLVLVVAVQLGTGAVLWRLARGPVGLPVSELVGMGAALGTLLAMLGAQLLRPTPLAPLGWLAPTAAVVVALLVPAVRARVRAGGVLRPRLDEIGGVAAGLGVGLLYLSSFWRAHPLSSTGWRSYYVDIPYHEALATSLATWGPVDSVFAAGTPVRYHWFVHAWAGATTNAAGAGSFVVITRVLPLVAFLGVLCLAWTWSRRLSTHRAVPALAVLLIAVGLNVASASSITFLQHSLLSPSLGFGALAMLGAAVVLTDLLRGAVRWPHALLGLFAVGCVGGKTSFAAVLGGGVGLVAVAGLRDRAIRRRAIAALAVVLAAVAGAFVVLVMGSRGDLLLQPGATARAFGFLAREDRLGLVVGTVGVALAFAAKWAGVLALVGRRPRPEVWFALGAAGAGLFLAAVLGHPGLSQTYFPISAGLVVAVVSAVGLGVALDRLSARVLWTATAVGVAAGIAGLVALPQGRAWISPYLVWSLPLLLGAGSLVRAWVRGGRAGLPAGAARGAAVVGWGLAVAALTAGSAVVLDTARTPPPAAAQPDGPLAWSPAHEDALVWLREHSAVDDVVATNRQCAGPQQDAAACERHRWFLTAALADRRVYVEGADYIAGVPHPEWVRTRVELSRRFVDAPGADDARVLWDAGVRWVVADLASTGNRDWAPHAEQAFATDTTVVLRLSRP</sequence>
<evidence type="ECO:0000256" key="2">
    <source>
        <dbReference type="SAM" id="Phobius"/>
    </source>
</evidence>